<protein>
    <submittedName>
        <fullName evidence="1">Uncharacterized protein</fullName>
    </submittedName>
</protein>
<reference evidence="1 2" key="1">
    <citation type="submission" date="2022-01" db="EMBL/GenBank/DDBJ databases">
        <title>Whole genome-based taxonomy of the Shewanellaceae.</title>
        <authorList>
            <person name="Martin-Rodriguez A.J."/>
        </authorList>
    </citation>
    <scope>NUCLEOTIDE SEQUENCE [LARGE SCALE GENOMIC DNA]</scope>
    <source>
        <strain evidence="1 2">DSM 17177</strain>
    </source>
</reference>
<comment type="caution">
    <text evidence="1">The sequence shown here is derived from an EMBL/GenBank/DDBJ whole genome shotgun (WGS) entry which is preliminary data.</text>
</comment>
<evidence type="ECO:0000313" key="2">
    <source>
        <dbReference type="Proteomes" id="UP001203423"/>
    </source>
</evidence>
<accession>A0ABT0LAD3</accession>
<proteinExistence type="predicted"/>
<dbReference type="Proteomes" id="UP001203423">
    <property type="component" value="Unassembled WGS sequence"/>
</dbReference>
<dbReference type="RefSeq" id="WP_248939945.1">
    <property type="nucleotide sequence ID" value="NZ_JAKIKS010000028.1"/>
</dbReference>
<sequence>MTGMALTSGQFSGQRITTGMSQAEVDKLFKTERYASFDNAWETTKNWFCDTDKAKAEAALLTLVQASTEYHQYYSPLVEEKNYSTSTQDVKHAFDALKLLAGGYGERFTLDHDSDTQTNQYVIEAGDRAFCLTFLAPEQA</sequence>
<keyword evidence="2" id="KW-1185">Reference proteome</keyword>
<organism evidence="1 2">
    <name type="scientific">Shewanella surugensis</name>
    <dbReference type="NCBI Taxonomy" id="212020"/>
    <lineage>
        <taxon>Bacteria</taxon>
        <taxon>Pseudomonadati</taxon>
        <taxon>Pseudomonadota</taxon>
        <taxon>Gammaproteobacteria</taxon>
        <taxon>Alteromonadales</taxon>
        <taxon>Shewanellaceae</taxon>
        <taxon>Shewanella</taxon>
    </lineage>
</organism>
<gene>
    <name evidence="1" type="ORF">L2764_09290</name>
</gene>
<dbReference type="EMBL" id="JAKIKS010000028">
    <property type="protein sequence ID" value="MCL1124667.1"/>
    <property type="molecule type" value="Genomic_DNA"/>
</dbReference>
<evidence type="ECO:0000313" key="1">
    <source>
        <dbReference type="EMBL" id="MCL1124667.1"/>
    </source>
</evidence>
<name>A0ABT0LAD3_9GAMM</name>
<dbReference type="Gene3D" id="3.30.2440.10">
    <property type="entry name" value="Secreted effector protein SifA"/>
    <property type="match status" value="1"/>
</dbReference>